<dbReference type="PANTHER" id="PTHR43584">
    <property type="entry name" value="NUCLEOTIDYL TRANSFERASE"/>
    <property type="match status" value="1"/>
</dbReference>
<keyword evidence="6" id="KW-1185">Reference proteome</keyword>
<dbReference type="Proteomes" id="UP000219050">
    <property type="component" value="Chromosome"/>
</dbReference>
<name>A0A291LVB3_9RHOB</name>
<evidence type="ECO:0000256" key="2">
    <source>
        <dbReference type="ARBA" id="ARBA00022695"/>
    </source>
</evidence>
<dbReference type="InterPro" id="IPR025877">
    <property type="entry name" value="MobA-like_NTP_Trfase"/>
</dbReference>
<sequence>MRHDPDALMIFAAGFGTRMGPLTATRPKPLIEVAGRTLLDRALAMGAQAGVARTVVNTHYLREQVAAHLADRPEIAISAEAEILETGGGLKAALPLLGPSPVMTLNPDAVWTGPNPLAALRAAWDPARMDALLMLVPASAARGYRGQGDFTRAPDGRLSRGPGHVYSGAQIVKTEGLSAIAEANFSLNLLWDRMLPEGRVHGLIHPGGWCDVGRPEGVTLAETMLADVAHV</sequence>
<evidence type="ECO:0000256" key="3">
    <source>
        <dbReference type="ARBA" id="ARBA00022842"/>
    </source>
</evidence>
<evidence type="ECO:0000313" key="6">
    <source>
        <dbReference type="Proteomes" id="UP000219050"/>
    </source>
</evidence>
<dbReference type="RefSeq" id="WP_097372327.1">
    <property type="nucleotide sequence ID" value="NZ_CP021404.1"/>
</dbReference>
<dbReference type="PANTHER" id="PTHR43584:SF8">
    <property type="entry name" value="N-ACETYLMURAMATE ALPHA-1-PHOSPHATE URIDYLYLTRANSFERASE"/>
    <property type="match status" value="1"/>
</dbReference>
<feature type="domain" description="MobA-like NTP transferase" evidence="4">
    <location>
        <begin position="9"/>
        <end position="131"/>
    </location>
</feature>
<dbReference type="InterPro" id="IPR029044">
    <property type="entry name" value="Nucleotide-diphossugar_trans"/>
</dbReference>
<dbReference type="AlphaFoldDB" id="A0A291LVB3"/>
<dbReference type="InterPro" id="IPR050065">
    <property type="entry name" value="GlmU-like"/>
</dbReference>
<protein>
    <submittedName>
        <fullName evidence="5">Nucleotidyltransferase</fullName>
    </submittedName>
</protein>
<reference evidence="5 6" key="1">
    <citation type="submission" date="2017-05" db="EMBL/GenBank/DDBJ databases">
        <title>Comparative genomic and metabolic analysis of manganese-oxidizing mechanisms in Celeribater manganoxidans DY25T: its adaption to the environment of polymetallic nodule.</title>
        <authorList>
            <person name="Wang X."/>
        </authorList>
    </citation>
    <scope>NUCLEOTIDE SEQUENCE [LARGE SCALE GENOMIC DNA]</scope>
    <source>
        <strain evidence="5 6">DY25</strain>
    </source>
</reference>
<gene>
    <name evidence="5" type="ORF">CBW24_00590</name>
</gene>
<dbReference type="Pfam" id="PF12804">
    <property type="entry name" value="NTP_transf_3"/>
    <property type="match status" value="1"/>
</dbReference>
<evidence type="ECO:0000259" key="4">
    <source>
        <dbReference type="Pfam" id="PF12804"/>
    </source>
</evidence>
<proteinExistence type="predicted"/>
<dbReference type="SUPFAM" id="SSF53448">
    <property type="entry name" value="Nucleotide-diphospho-sugar transferases"/>
    <property type="match status" value="1"/>
</dbReference>
<evidence type="ECO:0000256" key="1">
    <source>
        <dbReference type="ARBA" id="ARBA00022679"/>
    </source>
</evidence>
<accession>A0A291LVB3</accession>
<dbReference type="OrthoDB" id="9788272at2"/>
<dbReference type="KEGG" id="cmag:CBW24_00590"/>
<organism evidence="5 6">
    <name type="scientific">Pacificitalea manganoxidans</name>
    <dbReference type="NCBI Taxonomy" id="1411902"/>
    <lineage>
        <taxon>Bacteria</taxon>
        <taxon>Pseudomonadati</taxon>
        <taxon>Pseudomonadota</taxon>
        <taxon>Alphaproteobacteria</taxon>
        <taxon>Rhodobacterales</taxon>
        <taxon>Paracoccaceae</taxon>
        <taxon>Pacificitalea</taxon>
    </lineage>
</organism>
<dbReference type="EMBL" id="CP021404">
    <property type="protein sequence ID" value="ATI40653.1"/>
    <property type="molecule type" value="Genomic_DNA"/>
</dbReference>
<evidence type="ECO:0000313" key="5">
    <source>
        <dbReference type="EMBL" id="ATI40653.1"/>
    </source>
</evidence>
<keyword evidence="1 5" id="KW-0808">Transferase</keyword>
<keyword evidence="3" id="KW-0460">Magnesium</keyword>
<dbReference type="CDD" id="cd06422">
    <property type="entry name" value="NTP_transferase_like_1"/>
    <property type="match status" value="1"/>
</dbReference>
<keyword evidence="2" id="KW-0548">Nucleotidyltransferase</keyword>
<dbReference type="Gene3D" id="3.90.550.10">
    <property type="entry name" value="Spore Coat Polysaccharide Biosynthesis Protein SpsA, Chain A"/>
    <property type="match status" value="1"/>
</dbReference>
<dbReference type="GO" id="GO:0016779">
    <property type="term" value="F:nucleotidyltransferase activity"/>
    <property type="evidence" value="ECO:0007669"/>
    <property type="project" value="UniProtKB-KW"/>
</dbReference>